<comment type="caution">
    <text evidence="1">The sequence shown here is derived from an EMBL/GenBank/DDBJ whole genome shotgun (WGS) entry which is preliminary data.</text>
</comment>
<accession>A0A7W3NRR4</accession>
<dbReference type="RefSeq" id="WP_182776498.1">
    <property type="nucleotide sequence ID" value="NZ_BAAAHW010000003.1"/>
</dbReference>
<keyword evidence="2" id="KW-1185">Reference proteome</keyword>
<gene>
    <name evidence="1" type="ORF">HDA42_004717</name>
</gene>
<dbReference type="GeneID" id="93976002"/>
<dbReference type="Proteomes" id="UP000577386">
    <property type="component" value="Unassembled WGS sequence"/>
</dbReference>
<protein>
    <submittedName>
        <fullName evidence="1">Uncharacterized protein</fullName>
    </submittedName>
</protein>
<name>A0A7W3NRR4_STRMR</name>
<organism evidence="1 2">
    <name type="scientific">Streptomyces murinus</name>
    <dbReference type="NCBI Taxonomy" id="33900"/>
    <lineage>
        <taxon>Bacteria</taxon>
        <taxon>Bacillati</taxon>
        <taxon>Actinomycetota</taxon>
        <taxon>Actinomycetes</taxon>
        <taxon>Kitasatosporales</taxon>
        <taxon>Streptomycetaceae</taxon>
        <taxon>Streptomyces</taxon>
    </lineage>
</organism>
<sequence length="330" mass="36930">MVDVFDRIEWKVREIFGKGPVCVHVGEVKRCDIKRHPTYSKFRKEALSAGIRSAASSRVWESLIAMGRLSDLDGDDTWRLVILDCIVPCFRGVAARISRDFRVEREEVQSAMVVAALEVWRDTAHGVPPRNIRDKMVKAAFEVAFRYASGASSEWSSDEIELMIQSEAFTQEPVLKASSIVDIHSIRNTDVAEQLRGERIGALFQLLGHFGVVREFHEDLRAGRRSGSVRQTMTTSMLLRSRISGPSLYYYTSDLYPPYIGLREAAAVMGVPESAAHRLIRVGQFPFPVARAGRSYKVSVKALMHFKDIPDVIVHVDDVENGALHVSGGL</sequence>
<evidence type="ECO:0000313" key="1">
    <source>
        <dbReference type="EMBL" id="MBA9055539.1"/>
    </source>
</evidence>
<proteinExistence type="predicted"/>
<dbReference type="AlphaFoldDB" id="A0A7W3NRR4"/>
<dbReference type="EMBL" id="JACJIJ010000002">
    <property type="protein sequence ID" value="MBA9055539.1"/>
    <property type="molecule type" value="Genomic_DNA"/>
</dbReference>
<evidence type="ECO:0000313" key="2">
    <source>
        <dbReference type="Proteomes" id="UP000577386"/>
    </source>
</evidence>
<reference evidence="1 2" key="1">
    <citation type="submission" date="2020-08" db="EMBL/GenBank/DDBJ databases">
        <title>Sequencing the genomes of 1000 actinobacteria strains.</title>
        <authorList>
            <person name="Klenk H.-P."/>
        </authorList>
    </citation>
    <scope>NUCLEOTIDE SEQUENCE [LARGE SCALE GENOMIC DNA]</scope>
    <source>
        <strain evidence="1 2">DSM 41827</strain>
    </source>
</reference>